<keyword evidence="2" id="KW-0813">Transport</keyword>
<dbReference type="PANTHER" id="PTHR14042">
    <property type="entry name" value="DOPEY-RELATED"/>
    <property type="match status" value="1"/>
</dbReference>
<feature type="region of interest" description="Disordered" evidence="7">
    <location>
        <begin position="1"/>
        <end position="37"/>
    </location>
</feature>
<sequence>MALETGRQSASPTSSGRVSPISRKWNSQIAADDPPSKDKAFRRYASGVERSLSLFDTALQEWADYISFLARLLKSLQAHPATIIAVPSKAIVAKRLAQCLNPSLPSGVHQKALEVYAFIFSMIGTDALSRDLPLYLPGLSSILSFASLSVRGPFLELLEKHFLKLDPRALRPALKAIILALLPGLEEETSEEFDRTLKLLDGFKKAVRPLTAEDLGQNHSSGDEYFWQCFFLAAITSNSRRLGALAYMVRNLPKLGHSLSSESTSTPANGSRIGGNDDSARLAEIVTSPEPGLLLRCFAAGLADEQLLIQRGFLDLLVTNLPLHSRVLQKRVKTEDLELLISAAVGVVSRRDMSLNRRLWTWLLGPEPSHNEHEGGIESPTSVVGYSMGSVASSRTRYFEEFGLQYLTKALLKMIARDSTNSVERAKPFRICLSLMDRWEIGGLVVPDIFLPVVDSVRKFKGQAASKAEFSEVLRSASVFFDGVESGLIWGEIIGLIAQAIGQGKISTEERIDKLSLVNFIIAHFNVREEEMLLLHAPLTTLTILTMIEDAKEKAREQQGGVATPEDVSRLALSIALHLVELIPDRAFQTRPSTSQSTSAAFDASYFRDLANFEILQKIKTFYVQDQGNLDAFQPPYSFRDVSELLLREAGSITCQSLSDSVSSADAGLKSKLLVMMVSKVPRVSSLDSAKLLLSMQERLTAPSQVPFLTFISITSLATSLYSASYISAVELSSLVEPLVRQAWLYLSASQPKFHVETVRCLWQLQTTLTLYNHEIEAAICSIMTEHDVNGTFASRNADAGKSFSILWTHTLQDNAGNSDRRASKASNHENKMSRNGNYEVMLTRPLFLMLDALLDERTQLFMTVRTWLQSLVGIDKLFHLFVVKFSEFSFLQKLPEDGLAAKERHVQLYASEDDLDQCLYYLRTLSNMLRWSSDGMWAALAQHSISTDSSHQSLHRITGRDGEITLLEFFLHVCLRAIAGSYDSGNSDLEPRVSQFHRTALTALHQILLSPYSLPLAELELEHILIDRLFQSLSGHDPFIQVLLLDVVFDALKIRNATRPRAPSLSPTAEVKRPMTQETSQNSRLSVATERREGFMNIPPPPASLVKCLQAGFAAPSSRPVLDSWVSFMTECLPFYSDTIFQILIPLVETFCSQIASTFSDLQKTFKDSVPVGVGATAPESTLISLLNGLEHILASGHDRLLLDELKSPVAKSPELPQGFFGNMVSGVFSSDAPQARSATANNRLTVLLSFQDAVRICFLIWSWGGKDGTFQDTESAASFNYTSLRMRNRARRLLEHLFTAEALECLETVVEVWQKSSKSPDDMRSPIVFNLLHVLDGSRPKHTIPAIFNAIYSRTNPTALEPSRKSTLTSSLNDTDLVIFLVEYTRSLEDDTMDEIWADCMAFLKDLLANPFPHRQTLPSLLEFAAILGEKVDNTNFGEQRRMRRELGDLFLRLLTAIFTTRPMGFTDISSDNDEKSSSLAQRQVARADDVVGILASIAPNLPKILVEPDRILTAANTISTSVIGPTFKSKSFPENVSKSTLVLLYQLARLPNTQKSWRKDLGDAFNDARFFGNTISLVESDWLPLLKQWTLSDKERMLEILSRLLPPTTAGIVFGVGATSARLEADRKTQLNLRRAATLVLATMNDNFVSDLPAMQEKIVDLLSATTTSSPSSTTRADIYLLLRALSLKTSAVHLATLWPIINAELQAVISSVVAADHSAAADTYNNYSILQACKLLDTLLCIAPDDFQLHEWLFITDTIDAVYRPHQFQPIALIDELSEELGSTALASNTQTESAAMQATNSTSRKPLIGPGGISDEGNWERKDELVGKVLRPFFSQLSIFAFESTYSMSVPDLEACRMSLLRDLFDERSIVRAL</sequence>
<evidence type="ECO:0000256" key="7">
    <source>
        <dbReference type="SAM" id="MobiDB-lite"/>
    </source>
</evidence>
<dbReference type="Pfam" id="PF04118">
    <property type="entry name" value="Dopey_N"/>
    <property type="match status" value="1"/>
</dbReference>
<evidence type="ECO:0000259" key="8">
    <source>
        <dbReference type="Pfam" id="PF04118"/>
    </source>
</evidence>
<evidence type="ECO:0000259" key="9">
    <source>
        <dbReference type="Pfam" id="PF24597"/>
    </source>
</evidence>
<dbReference type="InterPro" id="IPR007249">
    <property type="entry name" value="DOP1_N"/>
</dbReference>
<feature type="compositionally biased region" description="Polar residues" evidence="7">
    <location>
        <begin position="1"/>
        <end position="17"/>
    </location>
</feature>
<name>A0A2J6PVB3_9HELO</name>
<feature type="domain" description="DOP1 N-terminal" evidence="8">
    <location>
        <begin position="38"/>
        <end position="367"/>
    </location>
</feature>
<keyword evidence="3" id="KW-0653">Protein transport</keyword>
<gene>
    <name evidence="11" type="ORF">NA56DRAFT_604975</name>
</gene>
<keyword evidence="4" id="KW-0333">Golgi apparatus</keyword>
<dbReference type="Proteomes" id="UP000235672">
    <property type="component" value="Unassembled WGS sequence"/>
</dbReference>
<feature type="region of interest" description="Disordered" evidence="7">
    <location>
        <begin position="1064"/>
        <end position="1086"/>
    </location>
</feature>
<dbReference type="Pfam" id="PF24597">
    <property type="entry name" value="TPR_DOP1_M"/>
    <property type="match status" value="1"/>
</dbReference>
<dbReference type="GO" id="GO:0005829">
    <property type="term" value="C:cytosol"/>
    <property type="evidence" value="ECO:0007669"/>
    <property type="project" value="GOC"/>
</dbReference>
<comment type="similarity">
    <text evidence="6">Belongs to the DOP1 family.</text>
</comment>
<feature type="domain" description="DOP1-like middle TPR" evidence="9">
    <location>
        <begin position="398"/>
        <end position="623"/>
    </location>
</feature>
<dbReference type="GO" id="GO:0005802">
    <property type="term" value="C:trans-Golgi network"/>
    <property type="evidence" value="ECO:0007669"/>
    <property type="project" value="TreeGrafter"/>
</dbReference>
<dbReference type="PANTHER" id="PTHR14042:SF24">
    <property type="entry name" value="PROTEIN DOPEY-1 HOMOLOG"/>
    <property type="match status" value="1"/>
</dbReference>
<dbReference type="InterPro" id="IPR056458">
    <property type="entry name" value="TPR_DOP1_M"/>
</dbReference>
<dbReference type="GO" id="GO:0015031">
    <property type="term" value="P:protein transport"/>
    <property type="evidence" value="ECO:0007669"/>
    <property type="project" value="UniProtKB-KW"/>
</dbReference>
<reference evidence="11 12" key="1">
    <citation type="submission" date="2016-05" db="EMBL/GenBank/DDBJ databases">
        <title>A degradative enzymes factory behind the ericoid mycorrhizal symbiosis.</title>
        <authorList>
            <consortium name="DOE Joint Genome Institute"/>
            <person name="Martino E."/>
            <person name="Morin E."/>
            <person name="Grelet G."/>
            <person name="Kuo A."/>
            <person name="Kohler A."/>
            <person name="Daghino S."/>
            <person name="Barry K."/>
            <person name="Choi C."/>
            <person name="Cichocki N."/>
            <person name="Clum A."/>
            <person name="Copeland A."/>
            <person name="Hainaut M."/>
            <person name="Haridas S."/>
            <person name="Labutti K."/>
            <person name="Lindquist E."/>
            <person name="Lipzen A."/>
            <person name="Khouja H.-R."/>
            <person name="Murat C."/>
            <person name="Ohm R."/>
            <person name="Olson A."/>
            <person name="Spatafora J."/>
            <person name="Veneault-Fourrey C."/>
            <person name="Henrissat B."/>
            <person name="Grigoriev I."/>
            <person name="Martin F."/>
            <person name="Perotto S."/>
        </authorList>
    </citation>
    <scope>NUCLEOTIDE SEQUENCE [LARGE SCALE GENOMIC DNA]</scope>
    <source>
        <strain evidence="11 12">UAMH 7357</strain>
    </source>
</reference>
<dbReference type="EMBL" id="KZ613496">
    <property type="protein sequence ID" value="PMD17967.1"/>
    <property type="molecule type" value="Genomic_DNA"/>
</dbReference>
<dbReference type="InterPro" id="IPR056457">
    <property type="entry name" value="DOP1_C"/>
</dbReference>
<dbReference type="OrthoDB" id="297643at2759"/>
<feature type="domain" description="DOP1-like C-terminal" evidence="10">
    <location>
        <begin position="1382"/>
        <end position="1852"/>
    </location>
</feature>
<evidence type="ECO:0000256" key="2">
    <source>
        <dbReference type="ARBA" id="ARBA00022448"/>
    </source>
</evidence>
<evidence type="ECO:0000256" key="1">
    <source>
        <dbReference type="ARBA" id="ARBA00004395"/>
    </source>
</evidence>
<evidence type="ECO:0000313" key="12">
    <source>
        <dbReference type="Proteomes" id="UP000235672"/>
    </source>
</evidence>
<organism evidence="11 12">
    <name type="scientific">Hyaloscypha hepaticicola</name>
    <dbReference type="NCBI Taxonomy" id="2082293"/>
    <lineage>
        <taxon>Eukaryota</taxon>
        <taxon>Fungi</taxon>
        <taxon>Dikarya</taxon>
        <taxon>Ascomycota</taxon>
        <taxon>Pezizomycotina</taxon>
        <taxon>Leotiomycetes</taxon>
        <taxon>Helotiales</taxon>
        <taxon>Hyaloscyphaceae</taxon>
        <taxon>Hyaloscypha</taxon>
    </lineage>
</organism>
<keyword evidence="5" id="KW-0472">Membrane</keyword>
<comment type="subcellular location">
    <subcellularLocation>
        <location evidence="1">Golgi apparatus membrane</location>
        <topology evidence="1">Peripheral membrane protein</topology>
    </subcellularLocation>
</comment>
<evidence type="ECO:0000256" key="3">
    <source>
        <dbReference type="ARBA" id="ARBA00022927"/>
    </source>
</evidence>
<keyword evidence="12" id="KW-1185">Reference proteome</keyword>
<dbReference type="GO" id="GO:0000139">
    <property type="term" value="C:Golgi membrane"/>
    <property type="evidence" value="ECO:0007669"/>
    <property type="project" value="UniProtKB-SubCell"/>
</dbReference>
<evidence type="ECO:0000256" key="6">
    <source>
        <dbReference type="ARBA" id="ARBA00046326"/>
    </source>
</evidence>
<evidence type="ECO:0000259" key="10">
    <source>
        <dbReference type="Pfam" id="PF24598"/>
    </source>
</evidence>
<evidence type="ECO:0000256" key="4">
    <source>
        <dbReference type="ARBA" id="ARBA00023034"/>
    </source>
</evidence>
<evidence type="ECO:0000313" key="11">
    <source>
        <dbReference type="EMBL" id="PMD17967.1"/>
    </source>
</evidence>
<dbReference type="InterPro" id="IPR040314">
    <property type="entry name" value="DOP1"/>
</dbReference>
<accession>A0A2J6PVB3</accession>
<dbReference type="GO" id="GO:0006895">
    <property type="term" value="P:Golgi to endosome transport"/>
    <property type="evidence" value="ECO:0007669"/>
    <property type="project" value="InterPro"/>
</dbReference>
<dbReference type="Pfam" id="PF24598">
    <property type="entry name" value="DOP1_C"/>
    <property type="match status" value="1"/>
</dbReference>
<protein>
    <submittedName>
        <fullName evidence="11">Uncharacterized protein</fullName>
    </submittedName>
</protein>
<dbReference type="STRING" id="1745343.A0A2J6PVB3"/>
<evidence type="ECO:0000256" key="5">
    <source>
        <dbReference type="ARBA" id="ARBA00023136"/>
    </source>
</evidence>
<dbReference type="GO" id="GO:0005768">
    <property type="term" value="C:endosome"/>
    <property type="evidence" value="ECO:0007669"/>
    <property type="project" value="TreeGrafter"/>
</dbReference>
<proteinExistence type="inferred from homology"/>
<feature type="compositionally biased region" description="Polar residues" evidence="7">
    <location>
        <begin position="1077"/>
        <end position="1086"/>
    </location>
</feature>